<keyword evidence="3" id="KW-1185">Reference proteome</keyword>
<protein>
    <submittedName>
        <fullName evidence="4">Uncharacterized protein LOC106804628</fullName>
    </submittedName>
</protein>
<feature type="signal peptide" evidence="1">
    <location>
        <begin position="1"/>
        <end position="16"/>
    </location>
</feature>
<proteinExistence type="predicted"/>
<name>A0ABM1DN59_PRICU</name>
<dbReference type="PROSITE" id="PS51034">
    <property type="entry name" value="ZP_2"/>
    <property type="match status" value="1"/>
</dbReference>
<dbReference type="PANTHER" id="PTHR46560">
    <property type="entry name" value="CYPHER, ISOFORM B"/>
    <property type="match status" value="1"/>
</dbReference>
<dbReference type="RefSeq" id="XP_014661380.1">
    <property type="nucleotide sequence ID" value="XM_014805894.1"/>
</dbReference>
<dbReference type="GeneID" id="106804628"/>
<dbReference type="PANTHER" id="PTHR46560:SF9">
    <property type="entry name" value="ZP DOMAIN-CONTAINING PROTEIN"/>
    <property type="match status" value="1"/>
</dbReference>
<gene>
    <name evidence="4" type="primary">LOC106804628</name>
</gene>
<accession>A0ABM1DN59</accession>
<evidence type="ECO:0000313" key="3">
    <source>
        <dbReference type="Proteomes" id="UP000695022"/>
    </source>
</evidence>
<evidence type="ECO:0000259" key="2">
    <source>
        <dbReference type="PROSITE" id="PS51034"/>
    </source>
</evidence>
<keyword evidence="1" id="KW-0732">Signal</keyword>
<reference evidence="4" key="1">
    <citation type="submission" date="2025-08" db="UniProtKB">
        <authorList>
            <consortium name="RefSeq"/>
        </authorList>
    </citation>
    <scope>IDENTIFICATION</scope>
</reference>
<sequence length="131" mass="14579">MKLCIAIFVTVFVATGIRYGSTAFTPALMEKVITCRGDATDVTLMFDSGFNGEVFTTGFHTDSRCRARGTGTESLTLQIDYNECGVFQNTADQTYMVFVNVAQRQNLIKADDQAFLVTCHYDIDMSVDNQR</sequence>
<dbReference type="InterPro" id="IPR001507">
    <property type="entry name" value="ZP_dom"/>
</dbReference>
<feature type="domain" description="ZP" evidence="2">
    <location>
        <begin position="34"/>
        <end position="131"/>
    </location>
</feature>
<feature type="chain" id="PRO_5047434577" evidence="1">
    <location>
        <begin position="17"/>
        <end position="131"/>
    </location>
</feature>
<dbReference type="InterPro" id="IPR056953">
    <property type="entry name" value="CUT_N"/>
</dbReference>
<evidence type="ECO:0000313" key="4">
    <source>
        <dbReference type="RefSeq" id="XP_014661380.1"/>
    </source>
</evidence>
<dbReference type="Pfam" id="PF25057">
    <property type="entry name" value="CUT_N"/>
    <property type="match status" value="1"/>
</dbReference>
<evidence type="ECO:0000256" key="1">
    <source>
        <dbReference type="SAM" id="SignalP"/>
    </source>
</evidence>
<dbReference type="Proteomes" id="UP000695022">
    <property type="component" value="Unplaced"/>
</dbReference>
<organism evidence="3 4">
    <name type="scientific">Priapulus caudatus</name>
    <name type="common">Priapulid worm</name>
    <dbReference type="NCBI Taxonomy" id="37621"/>
    <lineage>
        <taxon>Eukaryota</taxon>
        <taxon>Metazoa</taxon>
        <taxon>Ecdysozoa</taxon>
        <taxon>Scalidophora</taxon>
        <taxon>Priapulida</taxon>
        <taxon>Priapulimorpha</taxon>
        <taxon>Priapulimorphida</taxon>
        <taxon>Priapulidae</taxon>
        <taxon>Priapulus</taxon>
    </lineage>
</organism>